<dbReference type="GO" id="GO:0070319">
    <property type="term" value="C:Golgi to plasma membrane transport vesicle"/>
    <property type="evidence" value="ECO:0007669"/>
    <property type="project" value="TreeGrafter"/>
</dbReference>
<feature type="region of interest" description="Disordered" evidence="3">
    <location>
        <begin position="612"/>
        <end position="761"/>
    </location>
</feature>
<name>A0AAF0EM04_9BASI</name>
<dbReference type="InterPro" id="IPR009449">
    <property type="entry name" value="Sec2_N"/>
</dbReference>
<organism evidence="5 6">
    <name type="scientific">Malassezia nana</name>
    <dbReference type="NCBI Taxonomy" id="180528"/>
    <lineage>
        <taxon>Eukaryota</taxon>
        <taxon>Fungi</taxon>
        <taxon>Dikarya</taxon>
        <taxon>Basidiomycota</taxon>
        <taxon>Ustilaginomycotina</taxon>
        <taxon>Malasseziomycetes</taxon>
        <taxon>Malasseziales</taxon>
        <taxon>Malasseziaceae</taxon>
        <taxon>Malassezia</taxon>
    </lineage>
</organism>
<evidence type="ECO:0000256" key="1">
    <source>
        <dbReference type="ARBA" id="ARBA00023054"/>
    </source>
</evidence>
<feature type="compositionally biased region" description="Basic and acidic residues" evidence="3">
    <location>
        <begin position="646"/>
        <end position="659"/>
    </location>
</feature>
<feature type="compositionally biased region" description="Polar residues" evidence="3">
    <location>
        <begin position="698"/>
        <end position="711"/>
    </location>
</feature>
<dbReference type="EMBL" id="CP119894">
    <property type="protein sequence ID" value="WFD27014.1"/>
    <property type="molecule type" value="Genomic_DNA"/>
</dbReference>
<dbReference type="GO" id="GO:0005085">
    <property type="term" value="F:guanyl-nucleotide exchange factor activity"/>
    <property type="evidence" value="ECO:0007669"/>
    <property type="project" value="InterPro"/>
</dbReference>
<evidence type="ECO:0000256" key="3">
    <source>
        <dbReference type="SAM" id="MobiDB-lite"/>
    </source>
</evidence>
<accession>A0AAF0EM04</accession>
<evidence type="ECO:0000256" key="2">
    <source>
        <dbReference type="SAM" id="Coils"/>
    </source>
</evidence>
<proteinExistence type="predicted"/>
<dbReference type="Pfam" id="PF25555">
    <property type="entry name" value="RAB3A-like_C"/>
    <property type="match status" value="1"/>
</dbReference>
<feature type="coiled-coil region" evidence="2">
    <location>
        <begin position="209"/>
        <end position="286"/>
    </location>
</feature>
<dbReference type="Gene3D" id="6.10.140.910">
    <property type="match status" value="1"/>
</dbReference>
<dbReference type="AlphaFoldDB" id="A0AAF0EM04"/>
<reference evidence="5" key="1">
    <citation type="submission" date="2023-03" db="EMBL/GenBank/DDBJ databases">
        <title>Mating type loci evolution in Malassezia.</title>
        <authorList>
            <person name="Coelho M.A."/>
        </authorList>
    </citation>
    <scope>NUCLEOTIDE SEQUENCE</scope>
    <source>
        <strain evidence="5">CBS 9557</strain>
    </source>
</reference>
<evidence type="ECO:0000313" key="5">
    <source>
        <dbReference type="EMBL" id="WFD27014.1"/>
    </source>
</evidence>
<dbReference type="CDD" id="cd21044">
    <property type="entry name" value="Rab11BD_RAB3IP_like"/>
    <property type="match status" value="1"/>
</dbReference>
<feature type="region of interest" description="Disordered" evidence="3">
    <location>
        <begin position="1"/>
        <end position="73"/>
    </location>
</feature>
<keyword evidence="1 2" id="KW-0175">Coiled coil</keyword>
<protein>
    <recommendedName>
        <fullName evidence="4">GDP/GTP exchange factor Sec2 N-terminal domain-containing protein</fullName>
    </recommendedName>
</protein>
<evidence type="ECO:0000313" key="6">
    <source>
        <dbReference type="Proteomes" id="UP001213623"/>
    </source>
</evidence>
<dbReference type="InterPro" id="IPR040351">
    <property type="entry name" value="RAB3IL/RAB3IP/Sec2"/>
</dbReference>
<dbReference type="GO" id="GO:0006887">
    <property type="term" value="P:exocytosis"/>
    <property type="evidence" value="ECO:0007669"/>
    <property type="project" value="TreeGrafter"/>
</dbReference>
<dbReference type="Proteomes" id="UP001213623">
    <property type="component" value="Chromosome 3"/>
</dbReference>
<feature type="compositionally biased region" description="Basic and acidic residues" evidence="3">
    <location>
        <begin position="668"/>
        <end position="680"/>
    </location>
</feature>
<dbReference type="SUPFAM" id="SSF144284">
    <property type="entry name" value="Sec2 N-terminal region"/>
    <property type="match status" value="1"/>
</dbReference>
<keyword evidence="6" id="KW-1185">Reference proteome</keyword>
<dbReference type="GO" id="GO:0051286">
    <property type="term" value="C:cell tip"/>
    <property type="evidence" value="ECO:0007669"/>
    <property type="project" value="TreeGrafter"/>
</dbReference>
<feature type="compositionally biased region" description="Basic and acidic residues" evidence="3">
    <location>
        <begin position="615"/>
        <end position="636"/>
    </location>
</feature>
<dbReference type="PANTHER" id="PTHR14430">
    <property type="entry name" value="RABIN3-RELATED"/>
    <property type="match status" value="1"/>
</dbReference>
<evidence type="ECO:0000259" key="4">
    <source>
        <dbReference type="Pfam" id="PF06428"/>
    </source>
</evidence>
<gene>
    <name evidence="5" type="ORF">MNAN1_002008</name>
</gene>
<dbReference type="Pfam" id="PF06428">
    <property type="entry name" value="Sec2p"/>
    <property type="match status" value="1"/>
</dbReference>
<dbReference type="PANTHER" id="PTHR14430:SF0">
    <property type="entry name" value="SEC2P DOMAIN-CONTAINING PROTEIN"/>
    <property type="match status" value="1"/>
</dbReference>
<feature type="domain" description="GDP/GTP exchange factor Sec2 N-terminal" evidence="4">
    <location>
        <begin position="146"/>
        <end position="278"/>
    </location>
</feature>
<sequence>MGKGGKQRQSAKAASHERTSSKNQTQPPAPEPEPSTAASDPPAEGPVAIPEAEAPVVSMPEAETTAEPAAHDETVPVTLTVTPAEFSTDEAPILSAVSDPMAVEVSKAEPPRDMLERLSAEEREAELRSQVTGLNAKLVDSINRMSDLEDELSVAHNRILVHTTRIAELSKERDQYISAMNTGLLVEKAHVTSEMQRMMERVAEETAQRGKAESDKTRIEAELEELSAALFNEANSMVAVERLARARAEEKSQQLEDSLRDTERMMQEQQAMLKNLQAQVDALSINAPEAPPALVPPVTSVLTTTISTNIQPYSEFLQFLDHLRSLHDQLAPYFDMQRRGIDWTTLSTITPSPSIGGTISPSMHQSGSMVRHRDYPHLPIDAEHLVQLSSQLTLPFIRRTHEEDADPCLRLSQAPGLNWLTRRQATSAILDGNVVIEPLFPGGTIADEEVLRAEYGGLAPMPCALCGMPLLNVSALLPGASSSASSIAAWPNPLKEGSGRRSLPSLFQSLRRGLDRSQSGDRSHEVKEGDEIFSQDAAPPMRAETLPIPTHYFRLSDHATSRHLVCTHHCLQRLRVVCAFWTFVRTLERAIVLEGKMAPDCVGQTRILPASSPLESKKESGAAEATKEEAEADKAEVQASDETPAEGDKKVEETDKAEEQASDETPAEADKTTEAADKAEAQASDETPAEAQAEDQNHVQADSQAPTDSNPATDANAHADADAEQDDLDVFNEALEDHTEAPLSAPPLPVRPSTQLAPGRDSFSVHPDRAHLAWEENLWAEVIRYKELMWKARVGVDLAHLDIG</sequence>